<proteinExistence type="inferred from homology"/>
<dbReference type="InterPro" id="IPR043129">
    <property type="entry name" value="ATPase_NBD"/>
</dbReference>
<keyword evidence="1 6" id="KW-0963">Cytoplasm</keyword>
<comment type="function">
    <text evidence="6">Forms membrane-associated dynamic filaments that are essential for cell shape determination. Acts by regulating cell wall synthesis and cell elongation, and thus cell shape. A feedback loop between cell geometry and MreB localization may maintain elongated cell shape by targeting cell wall growth to regions of negative cell wall curvature.</text>
</comment>
<sequence length="353" mass="37361">MKGAKISMFNLFGSLSRDMGIDLGTANTLVHVKGRGIVLREPSVVAIQRDTGEVLAVGEEAKQMIGRTPGNIVAIRPLKDGVIADFDVTQAMLKYFIKKAMDSKSFIRPRVIVGVPSGVTEVEKRAVIDATIQAGAREAYLIEEPMAAAIGAGLPVHEPTGNMVVDIGGGTTEVAVISLGGIVTSRSIRIGGDEMDEAIIQYIKRTYNLMIGERTAEEVKITIGSAITPKADEQMDVRGRDLVTGLPKTLIIKASEVQLALSEPVAGIIEAVKVTLEKTPPELASDIMDRGIVMTGGGSLLRGLDTLLNKETGMPVHISEEALSCVAAGTGGALESIDLLKRVLMPPKKTQLG</sequence>
<dbReference type="GO" id="GO:0008360">
    <property type="term" value="P:regulation of cell shape"/>
    <property type="evidence" value="ECO:0007669"/>
    <property type="project" value="UniProtKB-UniRule"/>
</dbReference>
<evidence type="ECO:0000313" key="7">
    <source>
        <dbReference type="EMBL" id="SCM80714.1"/>
    </source>
</evidence>
<keyword evidence="4 6" id="KW-0133">Cell shape</keyword>
<dbReference type="InterPro" id="IPR004753">
    <property type="entry name" value="MreB"/>
</dbReference>
<dbReference type="AlphaFoldDB" id="A0A212LSX5"/>
<dbReference type="InterPro" id="IPR056546">
    <property type="entry name" value="MreB_MamK-like"/>
</dbReference>
<keyword evidence="2 6" id="KW-0547">Nucleotide-binding</keyword>
<dbReference type="EMBL" id="FMJE01000003">
    <property type="protein sequence ID" value="SCM80714.1"/>
    <property type="molecule type" value="Genomic_DNA"/>
</dbReference>
<keyword evidence="3 6" id="KW-0067">ATP-binding</keyword>
<evidence type="ECO:0000256" key="5">
    <source>
        <dbReference type="ARBA" id="ARBA00023458"/>
    </source>
</evidence>
<feature type="binding site" evidence="6">
    <location>
        <begin position="169"/>
        <end position="171"/>
    </location>
    <ligand>
        <name>ATP</name>
        <dbReference type="ChEBI" id="CHEBI:30616"/>
    </ligand>
</feature>
<feature type="binding site" evidence="6">
    <location>
        <begin position="25"/>
        <end position="27"/>
    </location>
    <ligand>
        <name>ATP</name>
        <dbReference type="ChEBI" id="CHEBI:30616"/>
    </ligand>
</feature>
<accession>A0A212LSX5</accession>
<evidence type="ECO:0000256" key="3">
    <source>
        <dbReference type="ARBA" id="ARBA00022840"/>
    </source>
</evidence>
<feature type="binding site" evidence="6">
    <location>
        <begin position="297"/>
        <end position="300"/>
    </location>
    <ligand>
        <name>ATP</name>
        <dbReference type="ChEBI" id="CHEBI:30616"/>
    </ligand>
</feature>
<gene>
    <name evidence="6 7" type="primary">mreB</name>
    <name evidence="7" type="ORF">KL86SPO_30892</name>
</gene>
<comment type="similarity">
    <text evidence="5 6">Belongs to the FtsA/MreB family.</text>
</comment>
<feature type="binding site" evidence="6">
    <location>
        <begin position="217"/>
        <end position="220"/>
    </location>
    <ligand>
        <name>ATP</name>
        <dbReference type="ChEBI" id="CHEBI:30616"/>
    </ligand>
</feature>
<dbReference type="Gene3D" id="3.30.420.40">
    <property type="match status" value="3"/>
</dbReference>
<evidence type="ECO:0000256" key="2">
    <source>
        <dbReference type="ARBA" id="ARBA00022741"/>
    </source>
</evidence>
<dbReference type="GO" id="GO:0000902">
    <property type="term" value="P:cell morphogenesis"/>
    <property type="evidence" value="ECO:0007669"/>
    <property type="project" value="InterPro"/>
</dbReference>
<name>A0A212LSX5_9FIRM</name>
<dbReference type="HAMAP" id="MF_02207">
    <property type="entry name" value="MreB"/>
    <property type="match status" value="1"/>
</dbReference>
<evidence type="ECO:0000256" key="4">
    <source>
        <dbReference type="ARBA" id="ARBA00022960"/>
    </source>
</evidence>
<dbReference type="GO" id="GO:0005737">
    <property type="term" value="C:cytoplasm"/>
    <property type="evidence" value="ECO:0007669"/>
    <property type="project" value="UniProtKB-SubCell"/>
</dbReference>
<dbReference type="PRINTS" id="PR01652">
    <property type="entry name" value="SHAPEPROTEIN"/>
</dbReference>
<reference evidence="7" key="1">
    <citation type="submission" date="2016-08" db="EMBL/GenBank/DDBJ databases">
        <authorList>
            <person name="Seilhamer J.J."/>
        </authorList>
    </citation>
    <scope>NUCLEOTIDE SEQUENCE</scope>
    <source>
        <strain evidence="7">86</strain>
    </source>
</reference>
<comment type="subunit">
    <text evidence="6">Forms polymers.</text>
</comment>
<evidence type="ECO:0000256" key="1">
    <source>
        <dbReference type="ARBA" id="ARBA00022490"/>
    </source>
</evidence>
<protein>
    <recommendedName>
        <fullName evidence="6">Cell shape-determining protein MreB</fullName>
    </recommendedName>
</protein>
<comment type="subcellular location">
    <subcellularLocation>
        <location evidence="6">Cytoplasm</location>
    </subcellularLocation>
    <text evidence="6">Membrane-associated.</text>
</comment>
<dbReference type="NCBIfam" id="TIGR00904">
    <property type="entry name" value="mreB"/>
    <property type="match status" value="1"/>
</dbReference>
<dbReference type="GO" id="GO:0005524">
    <property type="term" value="F:ATP binding"/>
    <property type="evidence" value="ECO:0007669"/>
    <property type="project" value="UniProtKB-KW"/>
</dbReference>
<dbReference type="PANTHER" id="PTHR42749">
    <property type="entry name" value="CELL SHAPE-DETERMINING PROTEIN MREB"/>
    <property type="match status" value="1"/>
</dbReference>
<dbReference type="Pfam" id="PF06723">
    <property type="entry name" value="MreB_Mbl"/>
    <property type="match status" value="1"/>
</dbReference>
<dbReference type="CDD" id="cd10225">
    <property type="entry name" value="ASKHA_NBD_MreB-like"/>
    <property type="match status" value="1"/>
</dbReference>
<dbReference type="SUPFAM" id="SSF53067">
    <property type="entry name" value="Actin-like ATPase domain"/>
    <property type="match status" value="2"/>
</dbReference>
<dbReference type="PANTHER" id="PTHR42749:SF1">
    <property type="entry name" value="CELL SHAPE-DETERMINING PROTEIN MREB"/>
    <property type="match status" value="1"/>
</dbReference>
<dbReference type="NCBIfam" id="NF010539">
    <property type="entry name" value="PRK13927.1"/>
    <property type="match status" value="1"/>
</dbReference>
<evidence type="ECO:0000256" key="6">
    <source>
        <dbReference type="HAMAP-Rule" id="MF_02207"/>
    </source>
</evidence>
<organism evidence="7">
    <name type="scientific">uncultured Sporomusa sp</name>
    <dbReference type="NCBI Taxonomy" id="307249"/>
    <lineage>
        <taxon>Bacteria</taxon>
        <taxon>Bacillati</taxon>
        <taxon>Bacillota</taxon>
        <taxon>Negativicutes</taxon>
        <taxon>Selenomonadales</taxon>
        <taxon>Sporomusaceae</taxon>
        <taxon>Sporomusa</taxon>
        <taxon>environmental samples</taxon>
    </lineage>
</organism>